<accession>A0A1T4SVU7</accession>
<evidence type="ECO:0000256" key="1">
    <source>
        <dbReference type="SAM" id="SignalP"/>
    </source>
</evidence>
<dbReference type="SUPFAM" id="SSF160387">
    <property type="entry name" value="NosL/MerB-like"/>
    <property type="match status" value="1"/>
</dbReference>
<dbReference type="Gene3D" id="3.30.70.2050">
    <property type="match status" value="1"/>
</dbReference>
<keyword evidence="3" id="KW-1185">Reference proteome</keyword>
<dbReference type="Pfam" id="PF05573">
    <property type="entry name" value="NosL"/>
    <property type="match status" value="1"/>
</dbReference>
<feature type="signal peptide" evidence="1">
    <location>
        <begin position="1"/>
        <end position="22"/>
    </location>
</feature>
<dbReference type="STRING" id="1365950.SAMN05428963_11488"/>
<dbReference type="InterPro" id="IPR008719">
    <property type="entry name" value="N2O_reductase_NosL"/>
</dbReference>
<evidence type="ECO:0000313" key="3">
    <source>
        <dbReference type="Proteomes" id="UP000190135"/>
    </source>
</evidence>
<keyword evidence="1" id="KW-0732">Signal</keyword>
<feature type="chain" id="PRO_5013205037" evidence="1">
    <location>
        <begin position="23"/>
        <end position="184"/>
    </location>
</feature>
<dbReference type="PANTHER" id="PTHR41247:SF1">
    <property type="entry name" value="HTH-TYPE TRANSCRIPTIONAL REPRESSOR YCNK"/>
    <property type="match status" value="1"/>
</dbReference>
<organism evidence="2 3">
    <name type="scientific">Consotaella salsifontis</name>
    <dbReference type="NCBI Taxonomy" id="1365950"/>
    <lineage>
        <taxon>Bacteria</taxon>
        <taxon>Pseudomonadati</taxon>
        <taxon>Pseudomonadota</taxon>
        <taxon>Alphaproteobacteria</taxon>
        <taxon>Hyphomicrobiales</taxon>
        <taxon>Aurantimonadaceae</taxon>
        <taxon>Consotaella</taxon>
    </lineage>
</organism>
<dbReference type="Gene3D" id="3.30.70.2060">
    <property type="match status" value="1"/>
</dbReference>
<dbReference type="RefSeq" id="WP_078709708.1">
    <property type="nucleotide sequence ID" value="NZ_FUXL01000014.1"/>
</dbReference>
<gene>
    <name evidence="2" type="ORF">SAMN05428963_11488</name>
</gene>
<dbReference type="EMBL" id="FUXL01000014">
    <property type="protein sequence ID" value="SKA32021.1"/>
    <property type="molecule type" value="Genomic_DNA"/>
</dbReference>
<dbReference type="OrthoDB" id="7354657at2"/>
<dbReference type="Proteomes" id="UP000190135">
    <property type="component" value="Unassembled WGS sequence"/>
</dbReference>
<dbReference type="PANTHER" id="PTHR41247">
    <property type="entry name" value="HTH-TYPE TRANSCRIPTIONAL REPRESSOR YCNK"/>
    <property type="match status" value="1"/>
</dbReference>
<evidence type="ECO:0000313" key="2">
    <source>
        <dbReference type="EMBL" id="SKA32021.1"/>
    </source>
</evidence>
<protein>
    <submittedName>
        <fullName evidence="2">Copper chaperone NosL</fullName>
    </submittedName>
</protein>
<sequence>MKKLLAALVLATALAGPLSGCSEESAAKPVPITMTEEAVGHYCQMDVIDHAGPKAQIHLAGMEKPLWFSQVSDAVAYLHDPEREAEVRAVYVTDMAKAPSWGDPGADNWTDADSAVFVIDSRQSGGMGTPEAIPFAEKPDAEAFVREKGGRIVTLTEIPEAYVRSARDASATEDAGAGAEPAGM</sequence>
<name>A0A1T4SVU7_9HYPH</name>
<proteinExistence type="predicted"/>
<reference evidence="2 3" key="1">
    <citation type="submission" date="2017-02" db="EMBL/GenBank/DDBJ databases">
        <authorList>
            <person name="Peterson S.W."/>
        </authorList>
    </citation>
    <scope>NUCLEOTIDE SEQUENCE [LARGE SCALE GENOMIC DNA]</scope>
    <source>
        <strain evidence="2 3">USBA 369</strain>
    </source>
</reference>
<dbReference type="AlphaFoldDB" id="A0A1T4SVU7"/>